<sequence length="51" mass="5660">MLTGLFSALQNLLAGPICTEKDAKICIGYHMQYQIWLRGTVRGVHLIVASK</sequence>
<accession>B9XL94</accession>
<protein>
    <submittedName>
        <fullName evidence="1">Uncharacterized protein</fullName>
    </submittedName>
</protein>
<evidence type="ECO:0000313" key="2">
    <source>
        <dbReference type="Proteomes" id="UP000003688"/>
    </source>
</evidence>
<organism evidence="1 2">
    <name type="scientific">Pedosphaera parvula (strain Ellin514)</name>
    <dbReference type="NCBI Taxonomy" id="320771"/>
    <lineage>
        <taxon>Bacteria</taxon>
        <taxon>Pseudomonadati</taxon>
        <taxon>Verrucomicrobiota</taxon>
        <taxon>Pedosphaerae</taxon>
        <taxon>Pedosphaerales</taxon>
        <taxon>Pedosphaeraceae</taxon>
        <taxon>Pedosphaera</taxon>
    </lineage>
</organism>
<dbReference type="Proteomes" id="UP000003688">
    <property type="component" value="Unassembled WGS sequence"/>
</dbReference>
<evidence type="ECO:0000313" key="1">
    <source>
        <dbReference type="EMBL" id="EEF59445.1"/>
    </source>
</evidence>
<keyword evidence="2" id="KW-1185">Reference proteome</keyword>
<dbReference type="STRING" id="320771.Cflav_PD2289"/>
<dbReference type="EMBL" id="ABOX02000028">
    <property type="protein sequence ID" value="EEF59445.1"/>
    <property type="molecule type" value="Genomic_DNA"/>
</dbReference>
<proteinExistence type="predicted"/>
<gene>
    <name evidence="1" type="ORF">Cflav_PD2289</name>
</gene>
<name>B9XL94_PEDPL</name>
<dbReference type="AlphaFoldDB" id="B9XL94"/>
<comment type="caution">
    <text evidence="1">The sequence shown here is derived from an EMBL/GenBank/DDBJ whole genome shotgun (WGS) entry which is preliminary data.</text>
</comment>
<reference evidence="1 2" key="1">
    <citation type="journal article" date="2011" name="J. Bacteriol.">
        <title>Genome sequence of 'Pedosphaera parvula' Ellin514, an aerobic Verrucomicrobial isolate from pasture soil.</title>
        <authorList>
            <person name="Kant R."/>
            <person name="van Passel M.W."/>
            <person name="Sangwan P."/>
            <person name="Palva A."/>
            <person name="Lucas S."/>
            <person name="Copeland A."/>
            <person name="Lapidus A."/>
            <person name="Glavina Del Rio T."/>
            <person name="Dalin E."/>
            <person name="Tice H."/>
            <person name="Bruce D."/>
            <person name="Goodwin L."/>
            <person name="Pitluck S."/>
            <person name="Chertkov O."/>
            <person name="Larimer F.W."/>
            <person name="Land M.L."/>
            <person name="Hauser L."/>
            <person name="Brettin T.S."/>
            <person name="Detter J.C."/>
            <person name="Han S."/>
            <person name="de Vos W.M."/>
            <person name="Janssen P.H."/>
            <person name="Smidt H."/>
        </authorList>
    </citation>
    <scope>NUCLEOTIDE SEQUENCE [LARGE SCALE GENOMIC DNA]</scope>
    <source>
        <strain evidence="1 2">Ellin514</strain>
    </source>
</reference>